<gene>
    <name evidence="1" type="ORF">US19_C0004G0021</name>
</gene>
<sequence length="106" mass="11680">MSHHLEIIEKTPGNLTIVVDPVILPEQMIEEFEHPEAGGAVFTDVEPDQVIPVYQALMDGRAIPDTAIAVAPLRQKLLAPFSPLMQGAKLIMSWVNAPTLIKFPRN</sequence>
<name>A0A0G0EU64_9BACT</name>
<accession>A0A0G0EU64</accession>
<comment type="caution">
    <text evidence="1">The sequence shown here is derived from an EMBL/GenBank/DDBJ whole genome shotgun (WGS) entry which is preliminary data.</text>
</comment>
<dbReference type="EMBL" id="LBSA01000004">
    <property type="protein sequence ID" value="KKQ10473.1"/>
    <property type="molecule type" value="Genomic_DNA"/>
</dbReference>
<proteinExistence type="predicted"/>
<organism evidence="1 2">
    <name type="scientific">Candidatus Daviesbacteria bacterium GW2011_GWB1_36_5</name>
    <dbReference type="NCBI Taxonomy" id="1618426"/>
    <lineage>
        <taxon>Bacteria</taxon>
        <taxon>Candidatus Daviesiibacteriota</taxon>
    </lineage>
</organism>
<evidence type="ECO:0000313" key="2">
    <source>
        <dbReference type="Proteomes" id="UP000034492"/>
    </source>
</evidence>
<dbReference type="Proteomes" id="UP000034492">
    <property type="component" value="Unassembled WGS sequence"/>
</dbReference>
<reference evidence="1 2" key="1">
    <citation type="journal article" date="2015" name="Nature">
        <title>rRNA introns, odd ribosomes, and small enigmatic genomes across a large radiation of phyla.</title>
        <authorList>
            <person name="Brown C.T."/>
            <person name="Hug L.A."/>
            <person name="Thomas B.C."/>
            <person name="Sharon I."/>
            <person name="Castelle C.J."/>
            <person name="Singh A."/>
            <person name="Wilkins M.J."/>
            <person name="Williams K.H."/>
            <person name="Banfield J.F."/>
        </authorList>
    </citation>
    <scope>NUCLEOTIDE SEQUENCE [LARGE SCALE GENOMIC DNA]</scope>
</reference>
<protein>
    <submittedName>
        <fullName evidence="1">Uncharacterized protein</fullName>
    </submittedName>
</protein>
<evidence type="ECO:0000313" key="1">
    <source>
        <dbReference type="EMBL" id="KKQ10473.1"/>
    </source>
</evidence>
<dbReference type="AlphaFoldDB" id="A0A0G0EU64"/>